<gene>
    <name evidence="3" type="ORF">J6I44_10945</name>
</gene>
<dbReference type="Proteomes" id="UP001207918">
    <property type="component" value="Unassembled WGS sequence"/>
</dbReference>
<feature type="compositionally biased region" description="Low complexity" evidence="2">
    <location>
        <begin position="13"/>
        <end position="25"/>
    </location>
</feature>
<evidence type="ECO:0000256" key="1">
    <source>
        <dbReference type="ARBA" id="ARBA00044755"/>
    </source>
</evidence>
<dbReference type="InterPro" id="IPR007607">
    <property type="entry name" value="BacA/B"/>
</dbReference>
<dbReference type="Pfam" id="PF04519">
    <property type="entry name" value="Bactofilin"/>
    <property type="match status" value="1"/>
</dbReference>
<evidence type="ECO:0000256" key="2">
    <source>
        <dbReference type="SAM" id="MobiDB-lite"/>
    </source>
</evidence>
<comment type="caution">
    <text evidence="3">The sequence shown here is derived from an EMBL/GenBank/DDBJ whole genome shotgun (WGS) entry which is preliminary data.</text>
</comment>
<reference evidence="3 4" key="1">
    <citation type="submission" date="2021-03" db="EMBL/GenBank/DDBJ databases">
        <title>Aliifodinibius sp. nov., a new bacterium isolated from saline soil.</title>
        <authorList>
            <person name="Galisteo C."/>
            <person name="De La Haba R."/>
            <person name="Sanchez-Porro C."/>
            <person name="Ventosa A."/>
        </authorList>
    </citation>
    <scope>NUCLEOTIDE SEQUENCE [LARGE SCALE GENOMIC DNA]</scope>
    <source>
        <strain evidence="3 4">1BSP15-2V2</strain>
    </source>
</reference>
<evidence type="ECO:0000313" key="3">
    <source>
        <dbReference type="EMBL" id="MCW9707376.1"/>
    </source>
</evidence>
<accession>A0ABT3PN38</accession>
<feature type="region of interest" description="Disordered" evidence="2">
    <location>
        <begin position="1"/>
        <end position="29"/>
    </location>
</feature>
<feature type="region of interest" description="Disordered" evidence="2">
    <location>
        <begin position="122"/>
        <end position="164"/>
    </location>
</feature>
<name>A0ABT3PN38_9BACT</name>
<dbReference type="EMBL" id="JAGGJA010000006">
    <property type="protein sequence ID" value="MCW9707376.1"/>
    <property type="molecule type" value="Genomic_DNA"/>
</dbReference>
<proteinExistence type="inferred from homology"/>
<protein>
    <submittedName>
        <fullName evidence="3">Polymer-forming cytoskeletal protein</fullName>
    </submittedName>
</protein>
<organism evidence="3 4">
    <name type="scientific">Fodinibius salsisoli</name>
    <dbReference type="NCBI Taxonomy" id="2820877"/>
    <lineage>
        <taxon>Bacteria</taxon>
        <taxon>Pseudomonadati</taxon>
        <taxon>Balneolota</taxon>
        <taxon>Balneolia</taxon>
        <taxon>Balneolales</taxon>
        <taxon>Balneolaceae</taxon>
        <taxon>Fodinibius</taxon>
    </lineage>
</organism>
<sequence length="164" mass="17411">MFNNNNNKKEKNSNTSMSSNNSDKNLPSVNMISEGTTLEGTIKTKNDIRIAGVINGEANAEGKVIVASSGKVKGNIKASGADIAGKVDGQIKVSKKLILRESALVEGDIYTETLLVEEGAQINGEFRMTEDKSSSTASSKAKTNGFSGKKKAKQTPKKDQSKKA</sequence>
<dbReference type="PANTHER" id="PTHR35024:SF4">
    <property type="entry name" value="POLYMER-FORMING CYTOSKELETAL PROTEIN"/>
    <property type="match status" value="1"/>
</dbReference>
<evidence type="ECO:0000313" key="4">
    <source>
        <dbReference type="Proteomes" id="UP001207918"/>
    </source>
</evidence>
<comment type="similarity">
    <text evidence="1">Belongs to the bactofilin family.</text>
</comment>
<feature type="compositionally biased region" description="Low complexity" evidence="2">
    <location>
        <begin position="134"/>
        <end position="143"/>
    </location>
</feature>
<dbReference type="RefSeq" id="WP_265766150.1">
    <property type="nucleotide sequence ID" value="NZ_JAGGJA010000006.1"/>
</dbReference>
<keyword evidence="4" id="KW-1185">Reference proteome</keyword>
<dbReference type="PANTHER" id="PTHR35024">
    <property type="entry name" value="HYPOTHETICAL CYTOSOLIC PROTEIN"/>
    <property type="match status" value="1"/>
</dbReference>